<dbReference type="InterPro" id="IPR056091">
    <property type="entry name" value="DUF7674"/>
</dbReference>
<name>A0ABM8DD31_9GAMM</name>
<proteinExistence type="predicted"/>
<evidence type="ECO:0000313" key="3">
    <source>
        <dbReference type="Proteomes" id="UP001317822"/>
    </source>
</evidence>
<sequence>MDDEQAMRELAARLRGRFPDEAAQTDSLFAERGSVAHSEYDWIEAFAGRVADAVRESRSANVGELTGFFAKQYRDGPLAVQRIVDVALAENILLGLDDQAKAWAWPHIAIEIRHLYAATWGVPH</sequence>
<protein>
    <recommendedName>
        <fullName evidence="1">DUF7674 domain-containing protein</fullName>
    </recommendedName>
</protein>
<gene>
    <name evidence="2" type="ORF">LA521A_17020</name>
</gene>
<dbReference type="Proteomes" id="UP001317822">
    <property type="component" value="Chromosome"/>
</dbReference>
<dbReference type="RefSeq" id="WP_281781886.1">
    <property type="nucleotide sequence ID" value="NZ_AP027041.1"/>
</dbReference>
<evidence type="ECO:0000313" key="2">
    <source>
        <dbReference type="EMBL" id="BDU16501.1"/>
    </source>
</evidence>
<dbReference type="Pfam" id="PF24722">
    <property type="entry name" value="DUF7674"/>
    <property type="match status" value="1"/>
</dbReference>
<organism evidence="2 3">
    <name type="scientific">Lysobacter auxotrophicus</name>
    <dbReference type="NCBI Taxonomy" id="2992573"/>
    <lineage>
        <taxon>Bacteria</taxon>
        <taxon>Pseudomonadati</taxon>
        <taxon>Pseudomonadota</taxon>
        <taxon>Gammaproteobacteria</taxon>
        <taxon>Lysobacterales</taxon>
        <taxon>Lysobacteraceae</taxon>
        <taxon>Lysobacter</taxon>
    </lineage>
</organism>
<feature type="domain" description="DUF7674" evidence="1">
    <location>
        <begin position="12"/>
        <end position="120"/>
    </location>
</feature>
<accession>A0ABM8DD31</accession>
<evidence type="ECO:0000259" key="1">
    <source>
        <dbReference type="Pfam" id="PF24722"/>
    </source>
</evidence>
<reference evidence="2 3" key="1">
    <citation type="journal article" date="2023" name="Int. J. Syst. Evol. Microbiol.">
        <title>Physiological and genomic analyses of cobalamin (vitamin B12)-auxotrophy of Lysobacter auxotrophicus sp. nov., a methionine-auxotrophic chitinolytic bacterium isolated from chitin-treated soil.</title>
        <authorList>
            <person name="Saito A."/>
            <person name="Dohra H."/>
            <person name="Hamada M."/>
            <person name="Moriuchi R."/>
            <person name="Kotsuchibashi Y."/>
            <person name="Mori K."/>
        </authorList>
    </citation>
    <scope>NUCLEOTIDE SEQUENCE [LARGE SCALE GENOMIC DNA]</scope>
    <source>
        <strain evidence="2 3">5-21a</strain>
    </source>
</reference>
<keyword evidence="3" id="KW-1185">Reference proteome</keyword>
<dbReference type="EMBL" id="AP027041">
    <property type="protein sequence ID" value="BDU16501.1"/>
    <property type="molecule type" value="Genomic_DNA"/>
</dbReference>